<dbReference type="AlphaFoldDB" id="A0A2R5FGE2"/>
<name>A0A2R5FGE2_NOSCO</name>
<protein>
    <submittedName>
        <fullName evidence="1">Uncharacterized protein</fullName>
    </submittedName>
</protein>
<evidence type="ECO:0000313" key="1">
    <source>
        <dbReference type="EMBL" id="GBG16879.1"/>
    </source>
</evidence>
<keyword evidence="2" id="KW-1185">Reference proteome</keyword>
<sequence>MQQNFLISVEEKEKIFHTELVKYGVGYEQARKAAQILACSQPDELLSQQDRQTVIQACNKWSAERKRYKRITSVIDS</sequence>
<dbReference type="Proteomes" id="UP000245124">
    <property type="component" value="Unassembled WGS sequence"/>
</dbReference>
<gene>
    <name evidence="1" type="ORF">NIES4072_05250</name>
</gene>
<organism evidence="1 2">
    <name type="scientific">Nostoc commune NIES-4072</name>
    <dbReference type="NCBI Taxonomy" id="2005467"/>
    <lineage>
        <taxon>Bacteria</taxon>
        <taxon>Bacillati</taxon>
        <taxon>Cyanobacteriota</taxon>
        <taxon>Cyanophyceae</taxon>
        <taxon>Nostocales</taxon>
        <taxon>Nostocaceae</taxon>
        <taxon>Nostoc</taxon>
    </lineage>
</organism>
<accession>A0A2R5FGE2</accession>
<comment type="caution">
    <text evidence="1">The sequence shown here is derived from an EMBL/GenBank/DDBJ whole genome shotgun (WGS) entry which is preliminary data.</text>
</comment>
<dbReference type="EMBL" id="BDUD01000001">
    <property type="protein sequence ID" value="GBG16879.1"/>
    <property type="molecule type" value="Genomic_DNA"/>
</dbReference>
<evidence type="ECO:0000313" key="2">
    <source>
        <dbReference type="Proteomes" id="UP000245124"/>
    </source>
</evidence>
<proteinExistence type="predicted"/>
<reference evidence="1 2" key="1">
    <citation type="submission" date="2017-06" db="EMBL/GenBank/DDBJ databases">
        <title>Genome sequencing of cyanobaciteial culture collection at National Institute for Environmental Studies (NIES).</title>
        <authorList>
            <person name="Hirose Y."/>
            <person name="Shimura Y."/>
            <person name="Fujisawa T."/>
            <person name="Nakamura Y."/>
            <person name="Kawachi M."/>
        </authorList>
    </citation>
    <scope>NUCLEOTIDE SEQUENCE [LARGE SCALE GENOMIC DNA]</scope>
    <source>
        <strain evidence="1 2">NIES-4072</strain>
    </source>
</reference>